<dbReference type="RefSeq" id="WP_055176915.1">
    <property type="nucleotide sequence ID" value="NZ_JAUSQY010000001.1"/>
</dbReference>
<dbReference type="AlphaFoldDB" id="A0A0Q0UKB8"/>
<sequence length="186" mass="20475">MTAPALFSPALLRPTLLARLPESDPCLDEHYFHSQATVMLSRNFAAGLSLGGEGISHGDINSLDLSLHQAWDRAATELLSSAQCTHGTRFRTRAATGLHRNFRGQPVWQVDCPGALPTSWLAHPYPFTVLHHHLTALGKGEPPWYYAPRADILLAAPYGHRIDISFIPVRISPLPIVYQHGFPSLS</sequence>
<organism evidence="1 2">
    <name type="scientific">Corynebacterium lowii</name>
    <dbReference type="NCBI Taxonomy" id="1544413"/>
    <lineage>
        <taxon>Bacteria</taxon>
        <taxon>Bacillati</taxon>
        <taxon>Actinomycetota</taxon>
        <taxon>Actinomycetes</taxon>
        <taxon>Mycobacteriales</taxon>
        <taxon>Corynebacteriaceae</taxon>
        <taxon>Corynebacterium</taxon>
    </lineage>
</organism>
<name>A0A0Q0UKB8_9CORY</name>
<evidence type="ECO:0000313" key="2">
    <source>
        <dbReference type="Proteomes" id="UP000050488"/>
    </source>
</evidence>
<evidence type="ECO:0000313" key="1">
    <source>
        <dbReference type="EMBL" id="KQB86715.1"/>
    </source>
</evidence>
<comment type="caution">
    <text evidence="1">The sequence shown here is derived from an EMBL/GenBank/DDBJ whole genome shotgun (WGS) entry which is preliminary data.</text>
</comment>
<dbReference type="PATRIC" id="fig|1544413.3.peg.929"/>
<reference evidence="1 2" key="1">
    <citation type="submission" date="2015-10" db="EMBL/GenBank/DDBJ databases">
        <title>Corynebacteirum lowii and Corynebacterium oculi species nova, derived from human clinical disease and and emended description of Corynebacterium mastiditis.</title>
        <authorList>
            <person name="Bernard K."/>
            <person name="Pacheco A.L."/>
            <person name="Mcdougall C."/>
            <person name="Burtx T."/>
            <person name="Weibe D."/>
            <person name="Tyler S."/>
            <person name="Olson A.B."/>
            <person name="Cnockaert M."/>
            <person name="Eguchi H."/>
            <person name="Kuwahara T."/>
            <person name="Nakayama-Imaohji H."/>
            <person name="Boudewijins M."/>
            <person name="Van Hoecke F."/>
            <person name="Bernier A.-M."/>
            <person name="Vandamme P."/>
        </authorList>
    </citation>
    <scope>NUCLEOTIDE SEQUENCE [LARGE SCALE GENOMIC DNA]</scope>
    <source>
        <strain evidence="1 2">NML 130206</strain>
    </source>
</reference>
<dbReference type="STRING" id="1544413.Clow_00923"/>
<dbReference type="Proteomes" id="UP000050488">
    <property type="component" value="Unassembled WGS sequence"/>
</dbReference>
<protein>
    <submittedName>
        <fullName evidence="1">Uncharacterized protein</fullName>
    </submittedName>
</protein>
<dbReference type="OrthoDB" id="4408123at2"/>
<accession>A0A0Q0UKB8</accession>
<dbReference type="EMBL" id="LKEV01000002">
    <property type="protein sequence ID" value="KQB86715.1"/>
    <property type="molecule type" value="Genomic_DNA"/>
</dbReference>
<proteinExistence type="predicted"/>
<gene>
    <name evidence="1" type="ORF">Clow_00923</name>
</gene>
<keyword evidence="2" id="KW-1185">Reference proteome</keyword>